<evidence type="ECO:0000256" key="2">
    <source>
        <dbReference type="ARBA" id="ARBA00005262"/>
    </source>
</evidence>
<evidence type="ECO:0000313" key="8">
    <source>
        <dbReference type="EMBL" id="TDP85545.1"/>
    </source>
</evidence>
<evidence type="ECO:0000313" key="9">
    <source>
        <dbReference type="Proteomes" id="UP000294547"/>
    </source>
</evidence>
<comment type="caution">
    <text evidence="8">The sequence shown here is derived from an EMBL/GenBank/DDBJ whole genome shotgun (WGS) entry which is preliminary data.</text>
</comment>
<feature type="transmembrane region" description="Helical" evidence="7">
    <location>
        <begin position="118"/>
        <end position="140"/>
    </location>
</feature>
<proteinExistence type="inferred from homology"/>
<evidence type="ECO:0000256" key="5">
    <source>
        <dbReference type="ARBA" id="ARBA00022989"/>
    </source>
</evidence>
<name>A0A4R6RHA8_9HYPH</name>
<accession>A0A4R6RHA8</accession>
<feature type="transmembrane region" description="Helical" evidence="7">
    <location>
        <begin position="88"/>
        <end position="112"/>
    </location>
</feature>
<organism evidence="8 9">
    <name type="scientific">Oharaeibacter diazotrophicus</name>
    <dbReference type="NCBI Taxonomy" id="1920512"/>
    <lineage>
        <taxon>Bacteria</taxon>
        <taxon>Pseudomonadati</taxon>
        <taxon>Pseudomonadota</taxon>
        <taxon>Alphaproteobacteria</taxon>
        <taxon>Hyphomicrobiales</taxon>
        <taxon>Pleomorphomonadaceae</taxon>
        <taxon>Oharaeibacter</taxon>
    </lineage>
</organism>
<dbReference type="Proteomes" id="UP000294547">
    <property type="component" value="Unassembled WGS sequence"/>
</dbReference>
<dbReference type="GO" id="GO:0015109">
    <property type="term" value="F:chromate transmembrane transporter activity"/>
    <property type="evidence" value="ECO:0007669"/>
    <property type="project" value="InterPro"/>
</dbReference>
<dbReference type="Pfam" id="PF02417">
    <property type="entry name" value="Chromate_transp"/>
    <property type="match status" value="1"/>
</dbReference>
<dbReference type="InterPro" id="IPR052518">
    <property type="entry name" value="CHR_Transporter"/>
</dbReference>
<evidence type="ECO:0000256" key="4">
    <source>
        <dbReference type="ARBA" id="ARBA00022692"/>
    </source>
</evidence>
<dbReference type="RefSeq" id="WP_126541383.1">
    <property type="nucleotide sequence ID" value="NZ_BSPM01000004.1"/>
</dbReference>
<dbReference type="GO" id="GO:0005886">
    <property type="term" value="C:plasma membrane"/>
    <property type="evidence" value="ECO:0007669"/>
    <property type="project" value="UniProtKB-SubCell"/>
</dbReference>
<protein>
    <submittedName>
        <fullName evidence="8">Chromate transporter</fullName>
    </submittedName>
</protein>
<sequence>MSEAAAAPARAETVGLGAMFLTFLGVGATSFGGGVVAYLRHALVARRGWVDDDGFISALEVAQALPGLNATNLAVIVGDRLRGPIGAVVALVALVLPGAVAVTGLAAVYAAHSGDPRVNAALIGVGAAAVGLLAATVVQIGRRTVHGATDVVLALATVAAVAWLKLPLPLVLVTLGPVAVLLHRPRPTGGEGRP</sequence>
<comment type="similarity">
    <text evidence="2">Belongs to the chromate ion transporter (CHR) (TC 2.A.51) family.</text>
</comment>
<dbReference type="PANTHER" id="PTHR43663">
    <property type="entry name" value="CHROMATE TRANSPORT PROTEIN-RELATED"/>
    <property type="match status" value="1"/>
</dbReference>
<dbReference type="InterPro" id="IPR003370">
    <property type="entry name" value="Chromate_transpt"/>
</dbReference>
<evidence type="ECO:0000256" key="7">
    <source>
        <dbReference type="SAM" id="Phobius"/>
    </source>
</evidence>
<keyword evidence="4 7" id="KW-0812">Transmembrane</keyword>
<keyword evidence="5 7" id="KW-1133">Transmembrane helix</keyword>
<keyword evidence="9" id="KW-1185">Reference proteome</keyword>
<gene>
    <name evidence="8" type="ORF">EDD54_2399</name>
</gene>
<dbReference type="OrthoDB" id="8969999at2"/>
<evidence type="ECO:0000256" key="3">
    <source>
        <dbReference type="ARBA" id="ARBA00022475"/>
    </source>
</evidence>
<dbReference type="EMBL" id="SNXY01000007">
    <property type="protein sequence ID" value="TDP85545.1"/>
    <property type="molecule type" value="Genomic_DNA"/>
</dbReference>
<feature type="transmembrane region" description="Helical" evidence="7">
    <location>
        <begin position="18"/>
        <end position="39"/>
    </location>
</feature>
<reference evidence="8 9" key="1">
    <citation type="submission" date="2019-03" db="EMBL/GenBank/DDBJ databases">
        <title>Genomic Encyclopedia of Type Strains, Phase IV (KMG-IV): sequencing the most valuable type-strain genomes for metagenomic binning, comparative biology and taxonomic classification.</title>
        <authorList>
            <person name="Goeker M."/>
        </authorList>
    </citation>
    <scope>NUCLEOTIDE SEQUENCE [LARGE SCALE GENOMIC DNA]</scope>
    <source>
        <strain evidence="8 9">DSM 102969</strain>
    </source>
</reference>
<evidence type="ECO:0000256" key="6">
    <source>
        <dbReference type="ARBA" id="ARBA00023136"/>
    </source>
</evidence>
<comment type="subcellular location">
    <subcellularLocation>
        <location evidence="1">Cell membrane</location>
        <topology evidence="1">Multi-pass membrane protein</topology>
    </subcellularLocation>
</comment>
<dbReference type="AlphaFoldDB" id="A0A4R6RHA8"/>
<keyword evidence="3" id="KW-1003">Cell membrane</keyword>
<dbReference type="PANTHER" id="PTHR43663:SF1">
    <property type="entry name" value="CHROMATE TRANSPORTER"/>
    <property type="match status" value="1"/>
</dbReference>
<feature type="transmembrane region" description="Helical" evidence="7">
    <location>
        <begin position="152"/>
        <end position="175"/>
    </location>
</feature>
<keyword evidence="6 7" id="KW-0472">Membrane</keyword>
<evidence type="ECO:0000256" key="1">
    <source>
        <dbReference type="ARBA" id="ARBA00004651"/>
    </source>
</evidence>